<gene>
    <name evidence="2" type="ordered locus">AXX17_At5g33290</name>
</gene>
<dbReference type="AlphaFoldDB" id="A0A178UK20"/>
<dbReference type="PANTHER" id="PTHR44394">
    <property type="entry name" value="BETA-ALANINE-ACTIVATING ENZYME"/>
    <property type="match status" value="1"/>
</dbReference>
<evidence type="ECO:0000313" key="2">
    <source>
        <dbReference type="EMBL" id="OAO94366.1"/>
    </source>
</evidence>
<dbReference type="Gene3D" id="2.130.10.10">
    <property type="entry name" value="YVTN repeat-like/Quinoprotein amine dehydrogenase"/>
    <property type="match status" value="2"/>
</dbReference>
<dbReference type="Pfam" id="PF13570">
    <property type="entry name" value="Beta-prop_ACSF4"/>
    <property type="match status" value="1"/>
</dbReference>
<dbReference type="Proteomes" id="UP000078284">
    <property type="component" value="Chromosome 5"/>
</dbReference>
<dbReference type="InterPro" id="IPR002372">
    <property type="entry name" value="PQQ_rpt_dom"/>
</dbReference>
<dbReference type="InterPro" id="IPR011047">
    <property type="entry name" value="Quinoprotein_ADH-like_sf"/>
</dbReference>
<reference evidence="3" key="1">
    <citation type="journal article" date="2016" name="Proc. Natl. Acad. Sci. U.S.A.">
        <title>Chromosome-level assembly of Arabidopsis thaliana Ler reveals the extent of translocation and inversion polymorphisms.</title>
        <authorList>
            <person name="Zapata L."/>
            <person name="Ding J."/>
            <person name="Willing E.M."/>
            <person name="Hartwig B."/>
            <person name="Bezdan D."/>
            <person name="Jiao W.B."/>
            <person name="Patel V."/>
            <person name="Velikkakam James G."/>
            <person name="Koornneef M."/>
            <person name="Ossowski S."/>
            <person name="Schneeberger K."/>
        </authorList>
    </citation>
    <scope>NUCLEOTIDE SEQUENCE [LARGE SCALE GENOMIC DNA]</scope>
    <source>
        <strain evidence="3">cv. Landsberg erecta</strain>
    </source>
</reference>
<dbReference type="PANTHER" id="PTHR44394:SF1">
    <property type="entry name" value="BETA-ALANINE-ACTIVATING ENZYME"/>
    <property type="match status" value="1"/>
</dbReference>
<feature type="domain" description="Pyrrolo-quinoline quinone repeat" evidence="1">
    <location>
        <begin position="2"/>
        <end position="262"/>
    </location>
</feature>
<comment type="caution">
    <text evidence="2">The sequence shown here is derived from an EMBL/GenBank/DDBJ whole genome shotgun (WGS) entry which is preliminary data.</text>
</comment>
<dbReference type="SMART" id="SM00564">
    <property type="entry name" value="PQQ"/>
    <property type="match status" value="3"/>
</dbReference>
<evidence type="ECO:0000259" key="1">
    <source>
        <dbReference type="Pfam" id="PF13570"/>
    </source>
</evidence>
<dbReference type="InterPro" id="IPR052091">
    <property type="entry name" value="Beta-ala_Activ/Resist"/>
</dbReference>
<name>A0A178UK20_ARATH</name>
<evidence type="ECO:0000313" key="3">
    <source>
        <dbReference type="Proteomes" id="UP000078284"/>
    </source>
</evidence>
<organism evidence="2 3">
    <name type="scientific">Arabidopsis thaliana</name>
    <name type="common">Mouse-ear cress</name>
    <dbReference type="NCBI Taxonomy" id="3702"/>
    <lineage>
        <taxon>Eukaryota</taxon>
        <taxon>Viridiplantae</taxon>
        <taxon>Streptophyta</taxon>
        <taxon>Embryophyta</taxon>
        <taxon>Tracheophyta</taxon>
        <taxon>Spermatophyta</taxon>
        <taxon>Magnoliopsida</taxon>
        <taxon>eudicotyledons</taxon>
        <taxon>Gunneridae</taxon>
        <taxon>Pentapetalae</taxon>
        <taxon>rosids</taxon>
        <taxon>malvids</taxon>
        <taxon>Brassicales</taxon>
        <taxon>Brassicaceae</taxon>
        <taxon>Camelineae</taxon>
        <taxon>Arabidopsis</taxon>
    </lineage>
</organism>
<dbReference type="ExpressionAtlas" id="A0A178UK20">
    <property type="expression patterns" value="baseline and differential"/>
</dbReference>
<dbReference type="InterPro" id="IPR015943">
    <property type="entry name" value="WD40/YVTN_repeat-like_dom_sf"/>
</dbReference>
<sequence>MKIKCQPVVDTSSQLIWCGSHDHTLYALDYRSQCCVYKLQCGGSIFASPAIDEGHSSLYVASTSGRVIAVSIKDSPFHTLWLFELEAPIFGSLCITPSTQNVICCLVDGQVIAMSPSGTIIWRYRTGGPIFAGPCMSHVLPSQVLVCCRNGCVYSLEPESGCLVWEYNIGDPITASAYIDENLHFESHELLASDRLVTVCSSSGRVHVLRVRPSILSRDSHDSKVGEITRMELQADIFSSPVMIGGRIFVGCRDDYVHCLSLESCR</sequence>
<dbReference type="SUPFAM" id="SSF50998">
    <property type="entry name" value="Quinoprotein alcohol dehydrogenase-like"/>
    <property type="match status" value="1"/>
</dbReference>
<dbReference type="InterPro" id="IPR018391">
    <property type="entry name" value="PQQ_b-propeller_rpt"/>
</dbReference>
<dbReference type="FunFam" id="2.130.10.10:FF:000883">
    <property type="entry name" value="Putative acyl-activating enzyme 19"/>
    <property type="match status" value="1"/>
</dbReference>
<proteinExistence type="predicted"/>
<dbReference type="EMBL" id="LUHQ01000005">
    <property type="protein sequence ID" value="OAO94366.1"/>
    <property type="molecule type" value="Genomic_DNA"/>
</dbReference>
<protein>
    <recommendedName>
        <fullName evidence="1">Pyrrolo-quinoline quinone repeat domain-containing protein</fullName>
    </recommendedName>
</protein>
<accession>A0A178UK20</accession>